<dbReference type="AlphaFoldDB" id="K0B5G2"/>
<dbReference type="HOGENOM" id="CLU_2565538_0_0_2"/>
<sequence length="81" mass="9744">MLTMTKTKQIPNNPDREPFRKMRNDREIGNVSNLPKDAIEGCRKDMQIGTLLDKWNVRTVEELKKKFRKQNRLKKFNQRLD</sequence>
<feature type="compositionally biased region" description="Basic and acidic residues" evidence="1">
    <location>
        <begin position="14"/>
        <end position="28"/>
    </location>
</feature>
<organism evidence="2 3">
    <name type="scientific">Candidatus Nitrosopumilus koreensis AR1</name>
    <dbReference type="NCBI Taxonomy" id="1229908"/>
    <lineage>
        <taxon>Archaea</taxon>
        <taxon>Nitrososphaerota</taxon>
        <taxon>Nitrososphaeria</taxon>
        <taxon>Nitrosopumilales</taxon>
        <taxon>Nitrosopumilaceae</taxon>
        <taxon>Nitrosopumilus</taxon>
    </lineage>
</organism>
<feature type="compositionally biased region" description="Polar residues" evidence="1">
    <location>
        <begin position="1"/>
        <end position="12"/>
    </location>
</feature>
<dbReference type="Proteomes" id="UP000006101">
    <property type="component" value="Chromosome"/>
</dbReference>
<accession>K0B5G2</accession>
<dbReference type="KEGG" id="nkr:NKOR_04070"/>
<evidence type="ECO:0000313" key="3">
    <source>
        <dbReference type="Proteomes" id="UP000006101"/>
    </source>
</evidence>
<dbReference type="EMBL" id="CP003842">
    <property type="protein sequence ID" value="AFS80704.1"/>
    <property type="molecule type" value="Genomic_DNA"/>
</dbReference>
<dbReference type="PATRIC" id="fig|1229908.8.peg.881"/>
<evidence type="ECO:0000313" key="2">
    <source>
        <dbReference type="EMBL" id="AFS80704.1"/>
    </source>
</evidence>
<protein>
    <submittedName>
        <fullName evidence="2">Uncharacterized protein</fullName>
    </submittedName>
</protein>
<evidence type="ECO:0000256" key="1">
    <source>
        <dbReference type="SAM" id="MobiDB-lite"/>
    </source>
</evidence>
<name>K0B5G2_9ARCH</name>
<feature type="region of interest" description="Disordered" evidence="1">
    <location>
        <begin position="1"/>
        <end position="32"/>
    </location>
</feature>
<proteinExistence type="predicted"/>
<keyword evidence="3" id="KW-1185">Reference proteome</keyword>
<reference evidence="2 3" key="1">
    <citation type="journal article" date="2012" name="J. Bacteriol.">
        <title>Draft Genome Sequence of an Ammonia-Oxidizing Archaeon, "Candidatus Nitrosopumilus koreensis" AR1, from Marine Sediment.</title>
        <authorList>
            <person name="Park S.J."/>
            <person name="Kim J.G."/>
            <person name="Jung M.Y."/>
            <person name="Kim S.J."/>
            <person name="Cha I.T."/>
            <person name="Kwon K."/>
            <person name="Lee J.H."/>
            <person name="Rhee S.K."/>
        </authorList>
    </citation>
    <scope>NUCLEOTIDE SEQUENCE [LARGE SCALE GENOMIC DNA]</scope>
    <source>
        <strain evidence="2 3">AR1</strain>
    </source>
</reference>
<gene>
    <name evidence="2" type="ORF">NKOR_04070</name>
</gene>